<keyword evidence="2" id="KW-0805">Transcription regulation</keyword>
<dbReference type="Gene3D" id="1.10.1740.10">
    <property type="match status" value="1"/>
</dbReference>
<evidence type="ECO:0000259" key="7">
    <source>
        <dbReference type="Pfam" id="PF08281"/>
    </source>
</evidence>
<dbReference type="InterPro" id="IPR014284">
    <property type="entry name" value="RNA_pol_sigma-70_dom"/>
</dbReference>
<keyword evidence="9" id="KW-1185">Reference proteome</keyword>
<dbReference type="PANTHER" id="PTHR43133:SF8">
    <property type="entry name" value="RNA POLYMERASE SIGMA FACTOR HI_1459-RELATED"/>
    <property type="match status" value="1"/>
</dbReference>
<dbReference type="EMBL" id="QDKL01000002">
    <property type="protein sequence ID" value="RZF21853.1"/>
    <property type="molecule type" value="Genomic_DNA"/>
</dbReference>
<dbReference type="CDD" id="cd06171">
    <property type="entry name" value="Sigma70_r4"/>
    <property type="match status" value="1"/>
</dbReference>
<dbReference type="PANTHER" id="PTHR43133">
    <property type="entry name" value="RNA POLYMERASE ECF-TYPE SIGMA FACTO"/>
    <property type="match status" value="1"/>
</dbReference>
<dbReference type="InterPro" id="IPR039425">
    <property type="entry name" value="RNA_pol_sigma-70-like"/>
</dbReference>
<dbReference type="InterPro" id="IPR013249">
    <property type="entry name" value="RNA_pol_sigma70_r4_t2"/>
</dbReference>
<protein>
    <submittedName>
        <fullName evidence="8">RNA polymerase sigma factor</fullName>
    </submittedName>
</protein>
<dbReference type="Gene3D" id="1.10.10.10">
    <property type="entry name" value="Winged helix-like DNA-binding domain superfamily/Winged helix DNA-binding domain"/>
    <property type="match status" value="1"/>
</dbReference>
<evidence type="ECO:0000256" key="5">
    <source>
        <dbReference type="ARBA" id="ARBA00023163"/>
    </source>
</evidence>
<comment type="similarity">
    <text evidence="1">Belongs to the sigma-70 factor family. ECF subfamily.</text>
</comment>
<evidence type="ECO:0000313" key="9">
    <source>
        <dbReference type="Proteomes" id="UP000443582"/>
    </source>
</evidence>
<dbReference type="InterPro" id="IPR013324">
    <property type="entry name" value="RNA_pol_sigma_r3/r4-like"/>
</dbReference>
<name>A0ABY0IFY9_9BACT</name>
<evidence type="ECO:0000256" key="1">
    <source>
        <dbReference type="ARBA" id="ARBA00010641"/>
    </source>
</evidence>
<organism evidence="8 9">
    <name type="scientific">Halobacteriovorax vibrionivorans</name>
    <dbReference type="NCBI Taxonomy" id="2152716"/>
    <lineage>
        <taxon>Bacteria</taxon>
        <taxon>Pseudomonadati</taxon>
        <taxon>Bdellovibrionota</taxon>
        <taxon>Bacteriovoracia</taxon>
        <taxon>Bacteriovoracales</taxon>
        <taxon>Halobacteriovoraceae</taxon>
        <taxon>Halobacteriovorax</taxon>
    </lineage>
</organism>
<evidence type="ECO:0000256" key="4">
    <source>
        <dbReference type="ARBA" id="ARBA00023125"/>
    </source>
</evidence>
<reference evidence="9" key="1">
    <citation type="journal article" date="2019" name="Int. J. Syst. Evol. Microbiol.">
        <title>Halobacteriovorax valvorus sp. nov., a novel prokaryotic predator isolated from coastal seawater of China.</title>
        <authorList>
            <person name="Chen M.-X."/>
        </authorList>
    </citation>
    <scope>NUCLEOTIDE SEQUENCE [LARGE SCALE GENOMIC DNA]</scope>
    <source>
        <strain evidence="9">BL9</strain>
    </source>
</reference>
<evidence type="ECO:0000256" key="3">
    <source>
        <dbReference type="ARBA" id="ARBA00023082"/>
    </source>
</evidence>
<gene>
    <name evidence="8" type="ORF">DAY19_09190</name>
</gene>
<dbReference type="InterPro" id="IPR013325">
    <property type="entry name" value="RNA_pol_sigma_r2"/>
</dbReference>
<dbReference type="InterPro" id="IPR007627">
    <property type="entry name" value="RNA_pol_sigma70_r2"/>
</dbReference>
<comment type="caution">
    <text evidence="8">The sequence shown here is derived from an EMBL/GenBank/DDBJ whole genome shotgun (WGS) entry which is preliminary data.</text>
</comment>
<dbReference type="RefSeq" id="WP_115361664.1">
    <property type="nucleotide sequence ID" value="NZ_QDKL01000002.1"/>
</dbReference>
<dbReference type="InterPro" id="IPR036388">
    <property type="entry name" value="WH-like_DNA-bd_sf"/>
</dbReference>
<evidence type="ECO:0000313" key="8">
    <source>
        <dbReference type="EMBL" id="RZF21853.1"/>
    </source>
</evidence>
<keyword evidence="4" id="KW-0238">DNA-binding</keyword>
<dbReference type="Pfam" id="PF08281">
    <property type="entry name" value="Sigma70_r4_2"/>
    <property type="match status" value="1"/>
</dbReference>
<evidence type="ECO:0000256" key="2">
    <source>
        <dbReference type="ARBA" id="ARBA00023015"/>
    </source>
</evidence>
<sequence>MNDLKKLIILSQNGDQEAYRIFLEAISHIVKKIVSVKVFNESHRDDICQEILMSIHHSLPTYSPERPVTPWVNCIIERRIIDYIRKYSKLKEREEEFQEDVTNPQDLTNTGIDSIEKLIINEQLSVLINKYLTEELKRPLLMAKIEGHQTKEVAETLGITESAARTRISRAMAKLKKVVK</sequence>
<keyword evidence="5" id="KW-0804">Transcription</keyword>
<accession>A0ABY0IFY9</accession>
<proteinExistence type="inferred from homology"/>
<feature type="domain" description="RNA polymerase sigma-70 region 2" evidence="6">
    <location>
        <begin position="29"/>
        <end position="88"/>
    </location>
</feature>
<dbReference type="NCBIfam" id="TIGR02937">
    <property type="entry name" value="sigma70-ECF"/>
    <property type="match status" value="1"/>
</dbReference>
<feature type="domain" description="RNA polymerase sigma factor 70 region 4 type 2" evidence="7">
    <location>
        <begin position="132"/>
        <end position="175"/>
    </location>
</feature>
<evidence type="ECO:0000259" key="6">
    <source>
        <dbReference type="Pfam" id="PF04542"/>
    </source>
</evidence>
<dbReference type="Pfam" id="PF04542">
    <property type="entry name" value="Sigma70_r2"/>
    <property type="match status" value="1"/>
</dbReference>
<dbReference type="SUPFAM" id="SSF88946">
    <property type="entry name" value="Sigma2 domain of RNA polymerase sigma factors"/>
    <property type="match status" value="1"/>
</dbReference>
<dbReference type="Proteomes" id="UP000443582">
    <property type="component" value="Unassembled WGS sequence"/>
</dbReference>
<dbReference type="SUPFAM" id="SSF88659">
    <property type="entry name" value="Sigma3 and sigma4 domains of RNA polymerase sigma factors"/>
    <property type="match status" value="1"/>
</dbReference>
<keyword evidence="3" id="KW-0731">Sigma factor</keyword>